<evidence type="ECO:0000313" key="1">
    <source>
        <dbReference type="EMBL" id="JAE12197.1"/>
    </source>
</evidence>
<dbReference type="EMBL" id="GBRH01185699">
    <property type="protein sequence ID" value="JAE12197.1"/>
    <property type="molecule type" value="Transcribed_RNA"/>
</dbReference>
<accession>A0A0A9FIN6</accession>
<reference evidence="1" key="1">
    <citation type="submission" date="2014-09" db="EMBL/GenBank/DDBJ databases">
        <authorList>
            <person name="Magalhaes I.L.F."/>
            <person name="Oliveira U."/>
            <person name="Santos F.R."/>
            <person name="Vidigal T.H.D.A."/>
            <person name="Brescovit A.D."/>
            <person name="Santos A.J."/>
        </authorList>
    </citation>
    <scope>NUCLEOTIDE SEQUENCE</scope>
    <source>
        <tissue evidence="1">Shoot tissue taken approximately 20 cm above the soil surface</tissue>
    </source>
</reference>
<proteinExistence type="predicted"/>
<sequence length="30" mass="3322">MIHLCLKGRLFLLILDICPFSSSFVLVADG</sequence>
<name>A0A0A9FIN6_ARUDO</name>
<organism evidence="1">
    <name type="scientific">Arundo donax</name>
    <name type="common">Giant reed</name>
    <name type="synonym">Donax arundinaceus</name>
    <dbReference type="NCBI Taxonomy" id="35708"/>
    <lineage>
        <taxon>Eukaryota</taxon>
        <taxon>Viridiplantae</taxon>
        <taxon>Streptophyta</taxon>
        <taxon>Embryophyta</taxon>
        <taxon>Tracheophyta</taxon>
        <taxon>Spermatophyta</taxon>
        <taxon>Magnoliopsida</taxon>
        <taxon>Liliopsida</taxon>
        <taxon>Poales</taxon>
        <taxon>Poaceae</taxon>
        <taxon>PACMAD clade</taxon>
        <taxon>Arundinoideae</taxon>
        <taxon>Arundineae</taxon>
        <taxon>Arundo</taxon>
    </lineage>
</organism>
<protein>
    <submittedName>
        <fullName evidence="1">Uncharacterized protein</fullName>
    </submittedName>
</protein>
<reference evidence="1" key="2">
    <citation type="journal article" date="2015" name="Data Brief">
        <title>Shoot transcriptome of the giant reed, Arundo donax.</title>
        <authorList>
            <person name="Barrero R.A."/>
            <person name="Guerrero F.D."/>
            <person name="Moolhuijzen P."/>
            <person name="Goolsby J.A."/>
            <person name="Tidwell J."/>
            <person name="Bellgard S.E."/>
            <person name="Bellgard M.I."/>
        </authorList>
    </citation>
    <scope>NUCLEOTIDE SEQUENCE</scope>
    <source>
        <tissue evidence="1">Shoot tissue taken approximately 20 cm above the soil surface</tissue>
    </source>
</reference>
<dbReference type="AlphaFoldDB" id="A0A0A9FIN6"/>